<dbReference type="Proteomes" id="UP000430345">
    <property type="component" value="Unassembled WGS sequence"/>
</dbReference>
<evidence type="ECO:0000313" key="1">
    <source>
        <dbReference type="EMBL" id="MPQ45372.1"/>
    </source>
</evidence>
<sequence length="87" mass="10394">MTKKYILTFFTLLIFISTLLINCGDDLSFKKEISNMSNSKIIKEKTKKENLEETKYYINKNYDSLLNICKEWQSLQELIKEEDEENN</sequence>
<evidence type="ECO:0000313" key="2">
    <source>
        <dbReference type="Proteomes" id="UP000430345"/>
    </source>
</evidence>
<keyword evidence="2" id="KW-1185">Reference proteome</keyword>
<gene>
    <name evidence="1" type="ORF">GBZ86_16840</name>
</gene>
<dbReference type="RefSeq" id="WP_152892551.1">
    <property type="nucleotide sequence ID" value="NZ_WHJC01000687.1"/>
</dbReference>
<dbReference type="AlphaFoldDB" id="A0A6I1MTB5"/>
<feature type="non-terminal residue" evidence="1">
    <location>
        <position position="87"/>
    </location>
</feature>
<name>A0A6I1MTB5_9CLOT</name>
<protein>
    <submittedName>
        <fullName evidence="1">Uncharacterized protein</fullName>
    </submittedName>
</protein>
<proteinExistence type="predicted"/>
<dbReference type="EMBL" id="WHJC01000687">
    <property type="protein sequence ID" value="MPQ45372.1"/>
    <property type="molecule type" value="Genomic_DNA"/>
</dbReference>
<organism evidence="1 2">
    <name type="scientific">Clostridium tarantellae</name>
    <dbReference type="NCBI Taxonomy" id="39493"/>
    <lineage>
        <taxon>Bacteria</taxon>
        <taxon>Bacillati</taxon>
        <taxon>Bacillota</taxon>
        <taxon>Clostridia</taxon>
        <taxon>Eubacteriales</taxon>
        <taxon>Clostridiaceae</taxon>
        <taxon>Clostridium</taxon>
    </lineage>
</organism>
<accession>A0A6I1MTB5</accession>
<comment type="caution">
    <text evidence="1">The sequence shown here is derived from an EMBL/GenBank/DDBJ whole genome shotgun (WGS) entry which is preliminary data.</text>
</comment>
<reference evidence="1 2" key="1">
    <citation type="submission" date="2019-10" db="EMBL/GenBank/DDBJ databases">
        <title>The Genome Sequence of Clostridium tarantellae Isolated from Fish Brain.</title>
        <authorList>
            <person name="Bano L."/>
            <person name="Kiel M."/>
            <person name="Sales G."/>
            <person name="Doxey A.C."/>
            <person name="Mansfield M.J."/>
            <person name="Schiavone M."/>
            <person name="Rossetto O."/>
            <person name="Pirazzini M."/>
            <person name="Dobrindt U."/>
            <person name="Montecucco C."/>
        </authorList>
    </citation>
    <scope>NUCLEOTIDE SEQUENCE [LARGE SCALE GENOMIC DNA]</scope>
    <source>
        <strain evidence="1 2">DSM 3997</strain>
    </source>
</reference>